<evidence type="ECO:0000313" key="7">
    <source>
        <dbReference type="Proteomes" id="UP000193144"/>
    </source>
</evidence>
<proteinExistence type="predicted"/>
<feature type="transmembrane region" description="Helical" evidence="5">
    <location>
        <begin position="44"/>
        <end position="61"/>
    </location>
</feature>
<dbReference type="OrthoDB" id="3358017at2759"/>
<accession>A0A1Y2A3N0</accession>
<sequence>MALHFDFEKFRYVPSLAGAIVSIVIFSILAALHLWQLFRNKTKIMIWVVVGAFCEVIGYAARVESHYNKESWAFFIVQGVFILVGPLFFAATIYMMLARTIRLADGEDVSVIKPQWCTRIFVTADVSTLIIQGLGASVMGTMQVALAIAGDKIVKAGLAVQVATFVFFLVVAVDFHRRMNKKIRADTGSPFSDDWRRILWYLYSMSALILGRCVCRLIEYGMGNAAYPMAHEWYLYVFDTTPMVMVLILLLVLQPAKYVPQKIESSRGEIESRLEQSEEN</sequence>
<keyword evidence="3 5" id="KW-1133">Transmembrane helix</keyword>
<protein>
    <submittedName>
        <fullName evidence="6">RTA1 like protein-domain-containing protein</fullName>
    </submittedName>
</protein>
<name>A0A1Y2A3N0_9PLEO</name>
<reference evidence="6 7" key="1">
    <citation type="submission" date="2016-07" db="EMBL/GenBank/DDBJ databases">
        <title>Pervasive Adenine N6-methylation of Active Genes in Fungi.</title>
        <authorList>
            <consortium name="DOE Joint Genome Institute"/>
            <person name="Mondo S.J."/>
            <person name="Dannebaum R.O."/>
            <person name="Kuo R.C."/>
            <person name="Labutti K."/>
            <person name="Haridas S."/>
            <person name="Kuo A."/>
            <person name="Salamov A."/>
            <person name="Ahrendt S.R."/>
            <person name="Lipzen A."/>
            <person name="Sullivan W."/>
            <person name="Andreopoulos W.B."/>
            <person name="Clum A."/>
            <person name="Lindquist E."/>
            <person name="Daum C."/>
            <person name="Ramamoorthy G.K."/>
            <person name="Gryganskyi A."/>
            <person name="Culley D."/>
            <person name="Magnuson J.K."/>
            <person name="James T.Y."/>
            <person name="O'Malley M.A."/>
            <person name="Stajich J.E."/>
            <person name="Spatafora J.W."/>
            <person name="Visel A."/>
            <person name="Grigoriev I.V."/>
        </authorList>
    </citation>
    <scope>NUCLEOTIDE SEQUENCE [LARGE SCALE GENOMIC DNA]</scope>
    <source>
        <strain evidence="6 7">CBS 115471</strain>
    </source>
</reference>
<dbReference type="Pfam" id="PF04479">
    <property type="entry name" value="RTA1"/>
    <property type="match status" value="1"/>
</dbReference>
<organism evidence="6 7">
    <name type="scientific">Clohesyomyces aquaticus</name>
    <dbReference type="NCBI Taxonomy" id="1231657"/>
    <lineage>
        <taxon>Eukaryota</taxon>
        <taxon>Fungi</taxon>
        <taxon>Dikarya</taxon>
        <taxon>Ascomycota</taxon>
        <taxon>Pezizomycotina</taxon>
        <taxon>Dothideomycetes</taxon>
        <taxon>Pleosporomycetidae</taxon>
        <taxon>Pleosporales</taxon>
        <taxon>Lindgomycetaceae</taxon>
        <taxon>Clohesyomyces</taxon>
    </lineage>
</organism>
<evidence type="ECO:0000256" key="1">
    <source>
        <dbReference type="ARBA" id="ARBA00004141"/>
    </source>
</evidence>
<dbReference type="PANTHER" id="PTHR31465">
    <property type="entry name" value="PROTEIN RTA1-RELATED"/>
    <property type="match status" value="1"/>
</dbReference>
<dbReference type="InterPro" id="IPR007568">
    <property type="entry name" value="RTA1"/>
</dbReference>
<feature type="transmembrane region" description="Helical" evidence="5">
    <location>
        <begin position="233"/>
        <end position="253"/>
    </location>
</feature>
<dbReference type="AlphaFoldDB" id="A0A1Y2A3N0"/>
<comment type="caution">
    <text evidence="6">The sequence shown here is derived from an EMBL/GenBank/DDBJ whole genome shotgun (WGS) entry which is preliminary data.</text>
</comment>
<feature type="transmembrane region" description="Helical" evidence="5">
    <location>
        <begin position="129"/>
        <end position="150"/>
    </location>
</feature>
<dbReference type="GO" id="GO:0016020">
    <property type="term" value="C:membrane"/>
    <property type="evidence" value="ECO:0007669"/>
    <property type="project" value="UniProtKB-SubCell"/>
</dbReference>
<dbReference type="STRING" id="1231657.A0A1Y2A3N0"/>
<keyword evidence="2 5" id="KW-0812">Transmembrane</keyword>
<keyword evidence="7" id="KW-1185">Reference proteome</keyword>
<feature type="transmembrane region" description="Helical" evidence="5">
    <location>
        <begin position="12"/>
        <end position="32"/>
    </location>
</feature>
<feature type="transmembrane region" description="Helical" evidence="5">
    <location>
        <begin position="156"/>
        <end position="177"/>
    </location>
</feature>
<feature type="transmembrane region" description="Helical" evidence="5">
    <location>
        <begin position="73"/>
        <end position="97"/>
    </location>
</feature>
<evidence type="ECO:0000256" key="5">
    <source>
        <dbReference type="SAM" id="Phobius"/>
    </source>
</evidence>
<keyword evidence="4 5" id="KW-0472">Membrane</keyword>
<feature type="transmembrane region" description="Helical" evidence="5">
    <location>
        <begin position="198"/>
        <end position="221"/>
    </location>
</feature>
<comment type="subcellular location">
    <subcellularLocation>
        <location evidence="1">Membrane</location>
        <topology evidence="1">Multi-pass membrane protein</topology>
    </subcellularLocation>
</comment>
<evidence type="ECO:0000256" key="3">
    <source>
        <dbReference type="ARBA" id="ARBA00022989"/>
    </source>
</evidence>
<dbReference type="Proteomes" id="UP000193144">
    <property type="component" value="Unassembled WGS sequence"/>
</dbReference>
<evidence type="ECO:0000256" key="2">
    <source>
        <dbReference type="ARBA" id="ARBA00022692"/>
    </source>
</evidence>
<dbReference type="EMBL" id="MCFA01000014">
    <property type="protein sequence ID" value="ORY17131.1"/>
    <property type="molecule type" value="Genomic_DNA"/>
</dbReference>
<evidence type="ECO:0000313" key="6">
    <source>
        <dbReference type="EMBL" id="ORY17131.1"/>
    </source>
</evidence>
<gene>
    <name evidence="6" type="ORF">BCR34DRAFT_556077</name>
</gene>
<dbReference type="PANTHER" id="PTHR31465:SF27">
    <property type="entry name" value="DOMAIN PROTEIN, PUTATIVE (AFU_ORTHOLOGUE AFUA_3G01030)-RELATED"/>
    <property type="match status" value="1"/>
</dbReference>
<evidence type="ECO:0000256" key="4">
    <source>
        <dbReference type="ARBA" id="ARBA00023136"/>
    </source>
</evidence>